<feature type="domain" description="Pili assembly chaperone N-terminal" evidence="1">
    <location>
        <begin position="10"/>
        <end position="135"/>
    </location>
</feature>
<dbReference type="RefSeq" id="WP_268075158.1">
    <property type="nucleotide sequence ID" value="NZ_CP109965.1"/>
</dbReference>
<dbReference type="SUPFAM" id="SSF49354">
    <property type="entry name" value="PapD-like"/>
    <property type="match status" value="1"/>
</dbReference>
<organism evidence="2 3">
    <name type="scientific">Catenovulum adriaticum</name>
    <dbReference type="NCBI Taxonomy" id="2984846"/>
    <lineage>
        <taxon>Bacteria</taxon>
        <taxon>Pseudomonadati</taxon>
        <taxon>Pseudomonadota</taxon>
        <taxon>Gammaproteobacteria</taxon>
        <taxon>Alteromonadales</taxon>
        <taxon>Alteromonadaceae</taxon>
        <taxon>Catenovulum</taxon>
    </lineage>
</organism>
<evidence type="ECO:0000259" key="1">
    <source>
        <dbReference type="Pfam" id="PF00345"/>
    </source>
</evidence>
<reference evidence="2" key="1">
    <citation type="submission" date="2022-10" db="EMBL/GenBank/DDBJ databases">
        <title>Catenovulum adriacola sp. nov. isolated in the Harbour of Susak.</title>
        <authorList>
            <person name="Schoch T."/>
            <person name="Reich S.J."/>
            <person name="Stoeferle S."/>
            <person name="Flaiz M."/>
            <person name="Kazda M."/>
            <person name="Riedel C.U."/>
            <person name="Duerre P."/>
        </authorList>
    </citation>
    <scope>NUCLEOTIDE SEQUENCE</scope>
    <source>
        <strain evidence="2">TS8</strain>
    </source>
</reference>
<dbReference type="InterPro" id="IPR008962">
    <property type="entry name" value="PapD-like_sf"/>
</dbReference>
<dbReference type="Pfam" id="PF00345">
    <property type="entry name" value="PapD_N"/>
    <property type="match status" value="1"/>
</dbReference>
<dbReference type="InterPro" id="IPR016147">
    <property type="entry name" value="Pili_assmbl_chaperone_N"/>
</dbReference>
<sequence>MSEITQAQLLISPTRVVLDERQRSAKVTLINPTNQTRTYRIEWEEKIAKSIGGYKTLEKNGFANSDIKLASPMLRVSPRQVTLQPNEKQSVRLMFRRPKSLTDSEYRSHLAFKPLPIQKKTNNSENSGVKIEIETLLAFTIPVIARQGSVDASVDINKIQVIKNQQNTSAQVELTIDKAGKYSTTGNMLVYWKPTSGAAEQVVAQVHGYNIYPDQSQYQLSLDWPDFNAKQGSLRVEYIGKKEFNGQVFINKTFDLASNLIIK</sequence>
<protein>
    <submittedName>
        <fullName evidence="2">Fimbria/pilus periplasmic chaperone</fullName>
    </submittedName>
</protein>
<dbReference type="EMBL" id="CP109965">
    <property type="protein sequence ID" value="WAJ70813.1"/>
    <property type="molecule type" value="Genomic_DNA"/>
</dbReference>
<accession>A0ABY7AMN5</accession>
<gene>
    <name evidence="2" type="ORF">OLW01_03100</name>
</gene>
<keyword evidence="3" id="KW-1185">Reference proteome</keyword>
<dbReference type="InterPro" id="IPR013783">
    <property type="entry name" value="Ig-like_fold"/>
</dbReference>
<evidence type="ECO:0000313" key="2">
    <source>
        <dbReference type="EMBL" id="WAJ70813.1"/>
    </source>
</evidence>
<dbReference type="Proteomes" id="UP001163726">
    <property type="component" value="Chromosome"/>
</dbReference>
<evidence type="ECO:0000313" key="3">
    <source>
        <dbReference type="Proteomes" id="UP001163726"/>
    </source>
</evidence>
<proteinExistence type="predicted"/>
<dbReference type="Gene3D" id="2.60.40.10">
    <property type="entry name" value="Immunoglobulins"/>
    <property type="match status" value="1"/>
</dbReference>
<name>A0ABY7AMN5_9ALTE</name>